<evidence type="ECO:0000256" key="5">
    <source>
        <dbReference type="ARBA" id="ARBA00023040"/>
    </source>
</evidence>
<feature type="domain" description="G-protein coupled receptors family 1 profile" evidence="11">
    <location>
        <begin position="47"/>
        <end position="307"/>
    </location>
</feature>
<dbReference type="Gene3D" id="1.20.1070.10">
    <property type="entry name" value="Rhodopsin 7-helix transmembrane proteins"/>
    <property type="match status" value="1"/>
</dbReference>
<feature type="transmembrane region" description="Helical" evidence="10">
    <location>
        <begin position="189"/>
        <end position="216"/>
    </location>
</feature>
<organism evidence="12 13">
    <name type="scientific">Limulus polyphemus</name>
    <name type="common">Atlantic horseshoe crab</name>
    <dbReference type="NCBI Taxonomy" id="6850"/>
    <lineage>
        <taxon>Eukaryota</taxon>
        <taxon>Metazoa</taxon>
        <taxon>Ecdysozoa</taxon>
        <taxon>Arthropoda</taxon>
        <taxon>Chelicerata</taxon>
        <taxon>Merostomata</taxon>
        <taxon>Xiphosura</taxon>
        <taxon>Limulidae</taxon>
        <taxon>Limulus</taxon>
    </lineage>
</organism>
<evidence type="ECO:0000256" key="9">
    <source>
        <dbReference type="RuleBase" id="RU000688"/>
    </source>
</evidence>
<dbReference type="PROSITE" id="PS50262">
    <property type="entry name" value="G_PROTEIN_RECEP_F1_2"/>
    <property type="match status" value="1"/>
</dbReference>
<feature type="transmembrane region" description="Helical" evidence="10">
    <location>
        <begin position="148"/>
        <end position="169"/>
    </location>
</feature>
<dbReference type="PANTHER" id="PTHR24243">
    <property type="entry name" value="G-PROTEIN COUPLED RECEPTOR"/>
    <property type="match status" value="1"/>
</dbReference>
<evidence type="ECO:0000313" key="13">
    <source>
        <dbReference type="RefSeq" id="XP_013775509.1"/>
    </source>
</evidence>
<feature type="transmembrane region" description="Helical" evidence="10">
    <location>
        <begin position="253"/>
        <end position="274"/>
    </location>
</feature>
<evidence type="ECO:0000256" key="3">
    <source>
        <dbReference type="ARBA" id="ARBA00022692"/>
    </source>
</evidence>
<evidence type="ECO:0000256" key="1">
    <source>
        <dbReference type="ARBA" id="ARBA00004141"/>
    </source>
</evidence>
<gene>
    <name evidence="13" type="primary">LOC106460364</name>
</gene>
<protein>
    <submittedName>
        <fullName evidence="13">Neuropeptide receptor 15-like</fullName>
    </submittedName>
</protein>
<name>A0ABM1B600_LIMPO</name>
<dbReference type="Pfam" id="PF00001">
    <property type="entry name" value="7tm_1"/>
    <property type="match status" value="1"/>
</dbReference>
<reference evidence="13" key="1">
    <citation type="submission" date="2025-08" db="UniProtKB">
        <authorList>
            <consortium name="RefSeq"/>
        </authorList>
    </citation>
    <scope>IDENTIFICATION</scope>
    <source>
        <tissue evidence="13">Muscle</tissue>
    </source>
</reference>
<evidence type="ECO:0000259" key="11">
    <source>
        <dbReference type="PROSITE" id="PS50262"/>
    </source>
</evidence>
<dbReference type="SMART" id="SM01381">
    <property type="entry name" value="7TM_GPCR_Srsx"/>
    <property type="match status" value="1"/>
</dbReference>
<evidence type="ECO:0000256" key="6">
    <source>
        <dbReference type="ARBA" id="ARBA00023136"/>
    </source>
</evidence>
<accession>A0ABM1B600</accession>
<keyword evidence="12" id="KW-1185">Reference proteome</keyword>
<dbReference type="Proteomes" id="UP000694941">
    <property type="component" value="Unplaced"/>
</dbReference>
<dbReference type="SUPFAM" id="SSF81321">
    <property type="entry name" value="Family A G protein-coupled receptor-like"/>
    <property type="match status" value="1"/>
</dbReference>
<dbReference type="PANTHER" id="PTHR24243:SF224">
    <property type="entry name" value="G-PROTEIN COUPLED RECEPTOR 19-RELATED"/>
    <property type="match status" value="1"/>
</dbReference>
<keyword evidence="3 9" id="KW-0812">Transmembrane</keyword>
<dbReference type="PRINTS" id="PR00237">
    <property type="entry name" value="GPCRRHODOPSN"/>
</dbReference>
<keyword evidence="6 10" id="KW-0472">Membrane</keyword>
<sequence>MPTLDNITISIDNFTDIGDIRLPPASKVTIISLSALFFVIGSVGFVGNALVIFVVLSDKRMRSSVTNIFIMNLAVSDFIIMVVCVPDIVQFMENVGWRLGLNSCRLLRFTEVFALYASVMTLVGVCVERYIAIIHPIKAHIYCCRRRILVAIGCIWPLAMVCASPNLFLHKLQMIEPGFTPCLMLFPRPLFLLLFKYSEFVMFYLLPLLVQIILYIKIGKQLFGEASFRAIEPAIGKEVYAETMRARRGVVKMLIAGVGVYFLSFSPHQVLLFYNTFSETHFQETWSYLIFVNTMIYVSSACNPLLYSIFSQKFRQKFRSTLCCRAPVAKNINHITTAFLGRRNRNITKSVKTTVTEV</sequence>
<keyword evidence="7 9" id="KW-0675">Receptor</keyword>
<dbReference type="InterPro" id="IPR017452">
    <property type="entry name" value="GPCR_Rhodpsn_7TM"/>
</dbReference>
<evidence type="ECO:0000313" key="12">
    <source>
        <dbReference type="Proteomes" id="UP000694941"/>
    </source>
</evidence>
<comment type="similarity">
    <text evidence="2 9">Belongs to the G-protein coupled receptor 1 family.</text>
</comment>
<dbReference type="CDD" id="cd00637">
    <property type="entry name" value="7tm_classA_rhodopsin-like"/>
    <property type="match status" value="1"/>
</dbReference>
<feature type="transmembrane region" description="Helical" evidence="10">
    <location>
        <begin position="68"/>
        <end position="89"/>
    </location>
</feature>
<feature type="transmembrane region" description="Helical" evidence="10">
    <location>
        <begin position="109"/>
        <end position="127"/>
    </location>
</feature>
<feature type="transmembrane region" description="Helical" evidence="10">
    <location>
        <begin position="286"/>
        <end position="310"/>
    </location>
</feature>
<dbReference type="InterPro" id="IPR000276">
    <property type="entry name" value="GPCR_Rhodpsn"/>
</dbReference>
<evidence type="ECO:0000256" key="7">
    <source>
        <dbReference type="ARBA" id="ARBA00023170"/>
    </source>
</evidence>
<proteinExistence type="inferred from homology"/>
<dbReference type="PROSITE" id="PS00237">
    <property type="entry name" value="G_PROTEIN_RECEP_F1_1"/>
    <property type="match status" value="1"/>
</dbReference>
<evidence type="ECO:0000256" key="10">
    <source>
        <dbReference type="SAM" id="Phobius"/>
    </source>
</evidence>
<dbReference type="GeneID" id="106460364"/>
<keyword evidence="5 9" id="KW-0297">G-protein coupled receptor</keyword>
<evidence type="ECO:0000256" key="4">
    <source>
        <dbReference type="ARBA" id="ARBA00022989"/>
    </source>
</evidence>
<feature type="transmembrane region" description="Helical" evidence="10">
    <location>
        <begin position="30"/>
        <end position="56"/>
    </location>
</feature>
<comment type="subcellular location">
    <subcellularLocation>
        <location evidence="1">Membrane</location>
        <topology evidence="1">Multi-pass membrane protein</topology>
    </subcellularLocation>
</comment>
<keyword evidence="4 10" id="KW-1133">Transmembrane helix</keyword>
<keyword evidence="8 9" id="KW-0807">Transducer</keyword>
<dbReference type="RefSeq" id="XP_013775509.1">
    <property type="nucleotide sequence ID" value="XM_013920055.1"/>
</dbReference>
<evidence type="ECO:0000256" key="2">
    <source>
        <dbReference type="ARBA" id="ARBA00010663"/>
    </source>
</evidence>
<evidence type="ECO:0000256" key="8">
    <source>
        <dbReference type="ARBA" id="ARBA00023224"/>
    </source>
</evidence>